<dbReference type="InterPro" id="IPR036721">
    <property type="entry name" value="RCK_C_sf"/>
</dbReference>
<keyword evidence="3 7" id="KW-0812">Transmembrane</keyword>
<keyword evidence="6 7" id="KW-0472">Membrane</keyword>
<dbReference type="AlphaFoldDB" id="A0A518DQM6"/>
<protein>
    <submittedName>
        <fullName evidence="9">Citrate transporter</fullName>
    </submittedName>
</protein>
<dbReference type="InterPro" id="IPR004680">
    <property type="entry name" value="Cit_transptr-like_dom"/>
</dbReference>
<dbReference type="Pfam" id="PF02080">
    <property type="entry name" value="TrkA_C"/>
    <property type="match status" value="2"/>
</dbReference>
<organism evidence="9 10">
    <name type="scientific">Lignipirellula cremea</name>
    <dbReference type="NCBI Taxonomy" id="2528010"/>
    <lineage>
        <taxon>Bacteria</taxon>
        <taxon>Pseudomonadati</taxon>
        <taxon>Planctomycetota</taxon>
        <taxon>Planctomycetia</taxon>
        <taxon>Pirellulales</taxon>
        <taxon>Pirellulaceae</taxon>
        <taxon>Lignipirellula</taxon>
    </lineage>
</organism>
<comment type="subcellular location">
    <subcellularLocation>
        <location evidence="1">Membrane</location>
        <topology evidence="1">Multi-pass membrane protein</topology>
    </subcellularLocation>
</comment>
<feature type="transmembrane region" description="Helical" evidence="7">
    <location>
        <begin position="51"/>
        <end position="70"/>
    </location>
</feature>
<keyword evidence="4" id="KW-0677">Repeat</keyword>
<dbReference type="InterPro" id="IPR006037">
    <property type="entry name" value="RCK_C"/>
</dbReference>
<dbReference type="PROSITE" id="PS01271">
    <property type="entry name" value="NA_SULFATE"/>
    <property type="match status" value="1"/>
</dbReference>
<feature type="domain" description="RCK C-terminal" evidence="8">
    <location>
        <begin position="298"/>
        <end position="382"/>
    </location>
</feature>
<reference evidence="9 10" key="1">
    <citation type="submission" date="2019-02" db="EMBL/GenBank/DDBJ databases">
        <title>Deep-cultivation of Planctomycetes and their phenomic and genomic characterization uncovers novel biology.</title>
        <authorList>
            <person name="Wiegand S."/>
            <person name="Jogler M."/>
            <person name="Boedeker C."/>
            <person name="Pinto D."/>
            <person name="Vollmers J."/>
            <person name="Rivas-Marin E."/>
            <person name="Kohn T."/>
            <person name="Peeters S.H."/>
            <person name="Heuer A."/>
            <person name="Rast P."/>
            <person name="Oberbeckmann S."/>
            <person name="Bunk B."/>
            <person name="Jeske O."/>
            <person name="Meyerdierks A."/>
            <person name="Storesund J.E."/>
            <person name="Kallscheuer N."/>
            <person name="Luecker S."/>
            <person name="Lage O.M."/>
            <person name="Pohl T."/>
            <person name="Merkel B.J."/>
            <person name="Hornburger P."/>
            <person name="Mueller R.-W."/>
            <person name="Bruemmer F."/>
            <person name="Labrenz M."/>
            <person name="Spormann A.M."/>
            <person name="Op den Camp H."/>
            <person name="Overmann J."/>
            <person name="Amann R."/>
            <person name="Jetten M.S.M."/>
            <person name="Mascher T."/>
            <person name="Medema M.H."/>
            <person name="Devos D.P."/>
            <person name="Kaster A.-K."/>
            <person name="Ovreas L."/>
            <person name="Rohde M."/>
            <person name="Galperin M.Y."/>
            <person name="Jogler C."/>
        </authorList>
    </citation>
    <scope>NUCLEOTIDE SEQUENCE [LARGE SCALE GENOMIC DNA]</scope>
    <source>
        <strain evidence="9 10">Pla85_3_4</strain>
    </source>
</reference>
<feature type="transmembrane region" description="Helical" evidence="7">
    <location>
        <begin position="180"/>
        <end position="200"/>
    </location>
</feature>
<dbReference type="PANTHER" id="PTHR43652">
    <property type="entry name" value="BASIC AMINO ACID ANTIPORTER YFCC-RELATED"/>
    <property type="match status" value="1"/>
</dbReference>
<dbReference type="OrthoDB" id="9765532at2"/>
<evidence type="ECO:0000259" key="8">
    <source>
        <dbReference type="PROSITE" id="PS51202"/>
    </source>
</evidence>
<keyword evidence="5 7" id="KW-1133">Transmembrane helix</keyword>
<evidence type="ECO:0000313" key="10">
    <source>
        <dbReference type="Proteomes" id="UP000317648"/>
    </source>
</evidence>
<evidence type="ECO:0000256" key="4">
    <source>
        <dbReference type="ARBA" id="ARBA00022737"/>
    </source>
</evidence>
<sequence>MTIEAWLTLGVVFFLFLALVRNIAPPDLLFVGAAALLAVLGIISPEEAFAGFANTGMLTVAVLFVVVAGLRETGVLDYLGHHVLGRATTEKGVLARLAVVVLPLSAFLNNTPIVAMFVPVVIDWCRKNQISPSKLLLPLSFLAILGGTCTLIGTSTNLVINGLMIQNGLPGMSLFEIGKIGLPYALIGVTYLLTIGQALLPERQELLEQLGETRREYLAELLVKPGCRLIGKSVVGAGLRQLPGLFLIEIDRDGRIIGPVGPEDVIAENDRLVFTGIVSSIIELEKITGLVPVADSGYEVSPSEQRQRRLCEAVVSPTSSLLRKTIREADFRATYGAAVVAVHRSGKRVEQKIGDITLRSGDTLLLQVGPHFLRAYRHDPAFYLVSDVADWRPVRRDRAWISVVLFTLLIVLMTTGVIPIILSATLTAVLMVGLGCISSGDARRSIEWQVLITIASAFGVGAALQNSGAATAIATTLVNSTQAWGPIAALAVIYLLGSLMTEVITNNAAAVLMFPFCIETARLYEVSPLPFLMALILSASASFMTPIGYQTNMMVYGPGGYRFTDFLRIGIPLNFLLWIVAVILIPTIWSF</sequence>
<keyword evidence="10" id="KW-1185">Reference proteome</keyword>
<dbReference type="GO" id="GO:0008324">
    <property type="term" value="F:monoatomic cation transmembrane transporter activity"/>
    <property type="evidence" value="ECO:0007669"/>
    <property type="project" value="InterPro"/>
</dbReference>
<accession>A0A518DQM6</accession>
<feature type="transmembrane region" description="Helical" evidence="7">
    <location>
        <begin position="476"/>
        <end position="497"/>
    </location>
</feature>
<dbReference type="InterPro" id="IPR031312">
    <property type="entry name" value="Na/sul_symport_CS"/>
</dbReference>
<keyword evidence="2" id="KW-0813">Transport</keyword>
<dbReference type="EMBL" id="CP036433">
    <property type="protein sequence ID" value="QDU94150.1"/>
    <property type="molecule type" value="Genomic_DNA"/>
</dbReference>
<dbReference type="GO" id="GO:0006813">
    <property type="term" value="P:potassium ion transport"/>
    <property type="evidence" value="ECO:0007669"/>
    <property type="project" value="InterPro"/>
</dbReference>
<evidence type="ECO:0000256" key="5">
    <source>
        <dbReference type="ARBA" id="ARBA00022989"/>
    </source>
</evidence>
<evidence type="ECO:0000256" key="7">
    <source>
        <dbReference type="SAM" id="Phobius"/>
    </source>
</evidence>
<evidence type="ECO:0000256" key="1">
    <source>
        <dbReference type="ARBA" id="ARBA00004141"/>
    </source>
</evidence>
<name>A0A518DQM6_9BACT</name>
<feature type="transmembrane region" description="Helical" evidence="7">
    <location>
        <begin position="135"/>
        <end position="160"/>
    </location>
</feature>
<dbReference type="InterPro" id="IPR051679">
    <property type="entry name" value="DASS-Related_Transporters"/>
</dbReference>
<dbReference type="Gene3D" id="3.30.70.1450">
    <property type="entry name" value="Regulator of K+ conductance, C-terminal domain"/>
    <property type="match status" value="2"/>
</dbReference>
<evidence type="ECO:0000256" key="6">
    <source>
        <dbReference type="ARBA" id="ARBA00023136"/>
    </source>
</evidence>
<gene>
    <name evidence="9" type="ORF">Pla8534_19370</name>
</gene>
<feature type="transmembrane region" description="Helical" evidence="7">
    <location>
        <begin position="6"/>
        <end position="23"/>
    </location>
</feature>
<feature type="transmembrane region" description="Helical" evidence="7">
    <location>
        <begin position="446"/>
        <end position="464"/>
    </location>
</feature>
<dbReference type="GO" id="GO:0005886">
    <property type="term" value="C:plasma membrane"/>
    <property type="evidence" value="ECO:0007669"/>
    <property type="project" value="TreeGrafter"/>
</dbReference>
<dbReference type="Proteomes" id="UP000317648">
    <property type="component" value="Chromosome"/>
</dbReference>
<dbReference type="FunFam" id="3.30.70.1450:FF:000009">
    <property type="entry name" value="SLC13 family permease"/>
    <property type="match status" value="1"/>
</dbReference>
<feature type="transmembrane region" description="Helical" evidence="7">
    <location>
        <begin position="531"/>
        <end position="549"/>
    </location>
</feature>
<feature type="transmembrane region" description="Helical" evidence="7">
    <location>
        <begin position="569"/>
        <end position="589"/>
    </location>
</feature>
<dbReference type="KEGG" id="lcre:Pla8534_19370"/>
<feature type="transmembrane region" description="Helical" evidence="7">
    <location>
        <begin position="28"/>
        <end position="45"/>
    </location>
</feature>
<feature type="domain" description="RCK C-terminal" evidence="8">
    <location>
        <begin position="205"/>
        <end position="290"/>
    </location>
</feature>
<dbReference type="PROSITE" id="PS51202">
    <property type="entry name" value="RCK_C"/>
    <property type="match status" value="2"/>
</dbReference>
<evidence type="ECO:0000313" key="9">
    <source>
        <dbReference type="EMBL" id="QDU94150.1"/>
    </source>
</evidence>
<evidence type="ECO:0000256" key="2">
    <source>
        <dbReference type="ARBA" id="ARBA00022448"/>
    </source>
</evidence>
<evidence type="ECO:0000256" key="3">
    <source>
        <dbReference type="ARBA" id="ARBA00022692"/>
    </source>
</evidence>
<proteinExistence type="predicted"/>
<dbReference type="PANTHER" id="PTHR43652:SF2">
    <property type="entry name" value="BASIC AMINO ACID ANTIPORTER YFCC-RELATED"/>
    <property type="match status" value="1"/>
</dbReference>
<dbReference type="SUPFAM" id="SSF116726">
    <property type="entry name" value="TrkA C-terminal domain-like"/>
    <property type="match status" value="2"/>
</dbReference>
<dbReference type="Pfam" id="PF03600">
    <property type="entry name" value="CitMHS"/>
    <property type="match status" value="1"/>
</dbReference>
<feature type="transmembrane region" description="Helical" evidence="7">
    <location>
        <begin position="401"/>
        <end position="434"/>
    </location>
</feature>